<name>A0ABP5B781_9MICO</name>
<dbReference type="PRINTS" id="PR01217">
    <property type="entry name" value="PRICHEXTENSN"/>
</dbReference>
<gene>
    <name evidence="3" type="ORF">GCM10009775_28450</name>
</gene>
<feature type="region of interest" description="Disordered" evidence="1">
    <location>
        <begin position="193"/>
        <end position="282"/>
    </location>
</feature>
<evidence type="ECO:0000313" key="3">
    <source>
        <dbReference type="EMBL" id="GAA1934879.1"/>
    </source>
</evidence>
<organism evidence="3 4">
    <name type="scientific">Microbacterium aoyamense</name>
    <dbReference type="NCBI Taxonomy" id="344166"/>
    <lineage>
        <taxon>Bacteria</taxon>
        <taxon>Bacillati</taxon>
        <taxon>Actinomycetota</taxon>
        <taxon>Actinomycetes</taxon>
        <taxon>Micrococcales</taxon>
        <taxon>Microbacteriaceae</taxon>
        <taxon>Microbacterium</taxon>
    </lineage>
</organism>
<evidence type="ECO:0000313" key="4">
    <source>
        <dbReference type="Proteomes" id="UP001501343"/>
    </source>
</evidence>
<feature type="transmembrane region" description="Helical" evidence="2">
    <location>
        <begin position="34"/>
        <end position="63"/>
    </location>
</feature>
<keyword evidence="2" id="KW-1133">Transmembrane helix</keyword>
<keyword evidence="4" id="KW-1185">Reference proteome</keyword>
<keyword evidence="2" id="KW-0812">Transmembrane</keyword>
<protein>
    <recommendedName>
        <fullName evidence="5">Large exoprotein</fullName>
    </recommendedName>
</protein>
<feature type="compositionally biased region" description="Pro residues" evidence="1">
    <location>
        <begin position="220"/>
        <end position="282"/>
    </location>
</feature>
<evidence type="ECO:0008006" key="5">
    <source>
        <dbReference type="Google" id="ProtNLM"/>
    </source>
</evidence>
<evidence type="ECO:0000256" key="1">
    <source>
        <dbReference type="SAM" id="MobiDB-lite"/>
    </source>
</evidence>
<sequence>MWDAGRGRAGAVRRNRSEGTRFMTYDDYGTGGLLALYLVLIPILFIVGIAFYIVGAIFLMKLFEKAGVQGKWRAWVPVYNSMIVAKLGDLSPWVMLGAILVAGLLGQIPVIGWLLGLVGLAAWVLSAWRVGLKAGKDWPLLLLWLIPGVGTLIWLAIVAFDKAPWNPNIAPSPWRNSFLKDTTVWQGIPVQPDQAVAAPPAPGAYPPPAGYQPPTGYTAPPAPPAGYTPPPAPPAAAPPAAAQPPVEPPAPPTAPPAAPPAAPEPPTTPPTEPPAAPEPPKA</sequence>
<reference evidence="4" key="1">
    <citation type="journal article" date="2019" name="Int. J. Syst. Evol. Microbiol.">
        <title>The Global Catalogue of Microorganisms (GCM) 10K type strain sequencing project: providing services to taxonomists for standard genome sequencing and annotation.</title>
        <authorList>
            <consortium name="The Broad Institute Genomics Platform"/>
            <consortium name="The Broad Institute Genome Sequencing Center for Infectious Disease"/>
            <person name="Wu L."/>
            <person name="Ma J."/>
        </authorList>
    </citation>
    <scope>NUCLEOTIDE SEQUENCE [LARGE SCALE GENOMIC DNA]</scope>
    <source>
        <strain evidence="4">JCM 14900</strain>
    </source>
</reference>
<accession>A0ABP5B781</accession>
<comment type="caution">
    <text evidence="3">The sequence shown here is derived from an EMBL/GenBank/DDBJ whole genome shotgun (WGS) entry which is preliminary data.</text>
</comment>
<dbReference type="EMBL" id="BAAAOF010000005">
    <property type="protein sequence ID" value="GAA1934879.1"/>
    <property type="molecule type" value="Genomic_DNA"/>
</dbReference>
<keyword evidence="2" id="KW-0472">Membrane</keyword>
<dbReference type="Proteomes" id="UP001501343">
    <property type="component" value="Unassembled WGS sequence"/>
</dbReference>
<feature type="compositionally biased region" description="Pro residues" evidence="1">
    <location>
        <begin position="199"/>
        <end position="211"/>
    </location>
</feature>
<feature type="transmembrane region" description="Helical" evidence="2">
    <location>
        <begin position="110"/>
        <end position="128"/>
    </location>
</feature>
<evidence type="ECO:0000256" key="2">
    <source>
        <dbReference type="SAM" id="Phobius"/>
    </source>
</evidence>
<feature type="transmembrane region" description="Helical" evidence="2">
    <location>
        <begin position="140"/>
        <end position="160"/>
    </location>
</feature>
<proteinExistence type="predicted"/>